<dbReference type="SUPFAM" id="SSF47413">
    <property type="entry name" value="lambda repressor-like DNA-binding domains"/>
    <property type="match status" value="1"/>
</dbReference>
<accession>A0A919TRV6</accession>
<dbReference type="InterPro" id="IPR019734">
    <property type="entry name" value="TPR_rpt"/>
</dbReference>
<dbReference type="AlphaFoldDB" id="A0A919TRV6"/>
<dbReference type="CDD" id="cd00093">
    <property type="entry name" value="HTH_XRE"/>
    <property type="match status" value="1"/>
</dbReference>
<dbReference type="Pfam" id="PF13424">
    <property type="entry name" value="TPR_12"/>
    <property type="match status" value="1"/>
</dbReference>
<dbReference type="PROSITE" id="PS50943">
    <property type="entry name" value="HTH_CROC1"/>
    <property type="match status" value="1"/>
</dbReference>
<gene>
    <name evidence="3" type="ORF">Ate02nite_34480</name>
</gene>
<dbReference type="InterPro" id="IPR010982">
    <property type="entry name" value="Lambda_DNA-bd_dom_sf"/>
</dbReference>
<dbReference type="InterPro" id="IPR027417">
    <property type="entry name" value="P-loop_NTPase"/>
</dbReference>
<evidence type="ECO:0000259" key="2">
    <source>
        <dbReference type="PROSITE" id="PS50943"/>
    </source>
</evidence>
<dbReference type="Gene3D" id="3.40.50.300">
    <property type="entry name" value="P-loop containing nucleotide triphosphate hydrolases"/>
    <property type="match status" value="1"/>
</dbReference>
<sequence length="728" mass="78246">MTDSFAGVLRAFRIRANLTQEELGHRAEISTRGVSDLERGITLNPRTATIHRLADALRLPDPDRSALLGAARNSVTKPAAVPGEPTPLFGRQDEIAEATTVLRDPARRLVTLTGRGGVGKTRLAVEIARAWSDPVGFAPLADLQDPQLVVPAVAESLRLRSAGADGIRAWAAGAPALLVLDNFEHLMSAAPVVSDLVASCPTLRVLITSQAPLRLRGETELRLNALEPALAMEVFLHRAGVVAPRWSPDDDERVIVADLCRAVEGLPLALELAAGWVRIVSPRELVGRPVLRLLDRGDRDAPERQRSLTGALAYSVALLTPDAATFLRRLAVFAGGWNLARAEEICAVDDALGGTAELVEAGLVTPVDGNRFTMPALVREFAGAQPEAAVEQRHTEVFAELVARLAAELTGPRQQEALRELDTEHRNIQEVLERCLRTGRASTAHEMAGQLWRFWEIRGHLVAGRRWLDRVLGPDQDQDQIPATVRAGALKAAGNLARDQGDFEAARRFHEDALTLFDRAGDTLGTASALNNLGNVALDAGEWNRAVTRFRGSLAAFEAGGDAYNTALLRNNLALALRTIGALDEAMDLLDRSIAGFRTLGDDRGTARALESRARVLDLAGRHAEADPLHRESLSLRLTVGDLGGVVRSLEGLAHCRARLGQARMAARLLGHAEAIRQRIDEPRSADDRLVVEPALAAVAAQLSPADAAEASRSGRAATTAQITAELE</sequence>
<dbReference type="Proteomes" id="UP000623608">
    <property type="component" value="Unassembled WGS sequence"/>
</dbReference>
<dbReference type="Pfam" id="PF13560">
    <property type="entry name" value="HTH_31"/>
    <property type="match status" value="1"/>
</dbReference>
<evidence type="ECO:0000313" key="3">
    <source>
        <dbReference type="EMBL" id="GIF20718.1"/>
    </source>
</evidence>
<feature type="region of interest" description="Disordered" evidence="1">
    <location>
        <begin position="709"/>
        <end position="728"/>
    </location>
</feature>
<name>A0A919TRV6_9ACTN</name>
<dbReference type="SMART" id="SM00530">
    <property type="entry name" value="HTH_XRE"/>
    <property type="match status" value="1"/>
</dbReference>
<dbReference type="PANTHER" id="PTHR47691:SF3">
    <property type="entry name" value="HTH-TYPE TRANSCRIPTIONAL REGULATOR RV0890C-RELATED"/>
    <property type="match status" value="1"/>
</dbReference>
<dbReference type="SMART" id="SM00028">
    <property type="entry name" value="TPR"/>
    <property type="match status" value="4"/>
</dbReference>
<dbReference type="SUPFAM" id="SSF52540">
    <property type="entry name" value="P-loop containing nucleoside triphosphate hydrolases"/>
    <property type="match status" value="1"/>
</dbReference>
<dbReference type="InterPro" id="IPR011990">
    <property type="entry name" value="TPR-like_helical_dom_sf"/>
</dbReference>
<dbReference type="GO" id="GO:0003677">
    <property type="term" value="F:DNA binding"/>
    <property type="evidence" value="ECO:0007669"/>
    <property type="project" value="InterPro"/>
</dbReference>
<comment type="caution">
    <text evidence="3">The sequence shown here is derived from an EMBL/GenBank/DDBJ whole genome shotgun (WGS) entry which is preliminary data.</text>
</comment>
<evidence type="ECO:0000313" key="4">
    <source>
        <dbReference type="Proteomes" id="UP000623608"/>
    </source>
</evidence>
<dbReference type="RefSeq" id="WP_203806562.1">
    <property type="nucleotide sequence ID" value="NZ_BOMY01000022.1"/>
</dbReference>
<keyword evidence="4" id="KW-1185">Reference proteome</keyword>
<dbReference type="Gene3D" id="1.10.260.40">
    <property type="entry name" value="lambda repressor-like DNA-binding domains"/>
    <property type="match status" value="1"/>
</dbReference>
<reference evidence="3" key="1">
    <citation type="submission" date="2021-01" db="EMBL/GenBank/DDBJ databases">
        <title>Whole genome shotgun sequence of Actinoplanes tereljensis NBRC 105297.</title>
        <authorList>
            <person name="Komaki H."/>
            <person name="Tamura T."/>
        </authorList>
    </citation>
    <scope>NUCLEOTIDE SEQUENCE</scope>
    <source>
        <strain evidence="3">NBRC 105297</strain>
    </source>
</reference>
<dbReference type="Gene3D" id="1.25.40.10">
    <property type="entry name" value="Tetratricopeptide repeat domain"/>
    <property type="match status" value="1"/>
</dbReference>
<dbReference type="PANTHER" id="PTHR47691">
    <property type="entry name" value="REGULATOR-RELATED"/>
    <property type="match status" value="1"/>
</dbReference>
<dbReference type="SUPFAM" id="SSF48452">
    <property type="entry name" value="TPR-like"/>
    <property type="match status" value="1"/>
</dbReference>
<organism evidence="3 4">
    <name type="scientific">Paractinoplanes tereljensis</name>
    <dbReference type="NCBI Taxonomy" id="571912"/>
    <lineage>
        <taxon>Bacteria</taxon>
        <taxon>Bacillati</taxon>
        <taxon>Actinomycetota</taxon>
        <taxon>Actinomycetes</taxon>
        <taxon>Micromonosporales</taxon>
        <taxon>Micromonosporaceae</taxon>
        <taxon>Paractinoplanes</taxon>
    </lineage>
</organism>
<evidence type="ECO:0000256" key="1">
    <source>
        <dbReference type="SAM" id="MobiDB-lite"/>
    </source>
</evidence>
<protein>
    <recommendedName>
        <fullName evidence="2">HTH cro/C1-type domain-containing protein</fullName>
    </recommendedName>
</protein>
<dbReference type="InterPro" id="IPR001387">
    <property type="entry name" value="Cro/C1-type_HTH"/>
</dbReference>
<dbReference type="EMBL" id="BOMY01000022">
    <property type="protein sequence ID" value="GIF20718.1"/>
    <property type="molecule type" value="Genomic_DNA"/>
</dbReference>
<proteinExistence type="predicted"/>
<feature type="domain" description="HTH cro/C1-type" evidence="2">
    <location>
        <begin position="9"/>
        <end position="65"/>
    </location>
</feature>
<feature type="compositionally biased region" description="Polar residues" evidence="1">
    <location>
        <begin position="717"/>
        <end position="728"/>
    </location>
</feature>